<keyword evidence="8 20" id="KW-0460">Magnesium</keyword>
<feature type="binding site" evidence="20">
    <location>
        <begin position="118"/>
        <end position="124"/>
    </location>
    <ligand>
        <name>ATP</name>
        <dbReference type="ChEBI" id="CHEBI:30616"/>
    </ligand>
</feature>
<keyword evidence="3 20" id="KW-0963">Cytoplasm</keyword>
<dbReference type="InterPro" id="IPR035911">
    <property type="entry name" value="MurE/MurF_N"/>
</dbReference>
<dbReference type="FunFam" id="3.40.1390.10:FF:000005">
    <property type="entry name" value="UDP-N-acetylmuramoyl-L-alanyl-D-glutamate--2,6-diaminopimelate ligase"/>
    <property type="match status" value="1"/>
</dbReference>
<dbReference type="SUPFAM" id="SSF63418">
    <property type="entry name" value="MurE/MurF N-terminal domain"/>
    <property type="match status" value="1"/>
</dbReference>
<dbReference type="EMBL" id="BAUU01000003">
    <property type="protein sequence ID" value="GAE29147.1"/>
    <property type="molecule type" value="Genomic_DNA"/>
</dbReference>
<keyword evidence="9 20" id="KW-0133">Cell shape</keyword>
<comment type="cofactor">
    <cofactor evidence="20">
        <name>Mg(2+)</name>
        <dbReference type="ChEBI" id="CHEBI:18420"/>
    </cofactor>
</comment>
<dbReference type="SUPFAM" id="SSF53623">
    <property type="entry name" value="MurD-like peptide ligases, catalytic domain"/>
    <property type="match status" value="1"/>
</dbReference>
<evidence type="ECO:0000256" key="6">
    <source>
        <dbReference type="ARBA" id="ARBA00022741"/>
    </source>
</evidence>
<evidence type="ECO:0000256" key="4">
    <source>
        <dbReference type="ARBA" id="ARBA00022598"/>
    </source>
</evidence>
<dbReference type="InterPro" id="IPR036565">
    <property type="entry name" value="Mur-like_cat_sf"/>
</dbReference>
<evidence type="ECO:0000256" key="19">
    <source>
        <dbReference type="ARBA" id="ARBA00081560"/>
    </source>
</evidence>
<comment type="subcellular location">
    <subcellularLocation>
        <location evidence="20 21">Cytoplasm</location>
    </subcellularLocation>
</comment>
<dbReference type="GO" id="GO:0008765">
    <property type="term" value="F:UDP-N-acetylmuramoylalanyl-D-glutamate-2,6-diaminopimelate ligase activity"/>
    <property type="evidence" value="ECO:0007669"/>
    <property type="project" value="UniProtKB-UniRule"/>
</dbReference>
<evidence type="ECO:0000256" key="16">
    <source>
        <dbReference type="ARBA" id="ARBA00072883"/>
    </source>
</evidence>
<evidence type="ECO:0000256" key="20">
    <source>
        <dbReference type="HAMAP-Rule" id="MF_00208"/>
    </source>
</evidence>
<evidence type="ECO:0000256" key="7">
    <source>
        <dbReference type="ARBA" id="ARBA00022840"/>
    </source>
</evidence>
<accession>W4QB01</accession>
<name>W4QB01_9BACI</name>
<protein>
    <recommendedName>
        <fullName evidence="16 20">UDP-N-acetylmuramoyl-L-alanyl-D-glutamate--2,6-diaminopimelate ligase</fullName>
        <ecNumber evidence="15 20">6.3.2.13</ecNumber>
    </recommendedName>
    <alternativeName>
        <fullName evidence="17 20">Meso-A2pm-adding enzyme</fullName>
    </alternativeName>
    <alternativeName>
        <fullName evidence="18 20">Meso-diaminopimelate-adding enzyme</fullName>
    </alternativeName>
    <alternativeName>
        <fullName evidence="19 20">UDP-MurNAc-L-Ala-D-Glu:meso-diaminopimelate ligase</fullName>
    </alternativeName>
    <alternativeName>
        <fullName evidence="20">UDP-MurNAc-tripeptide synthetase</fullName>
    </alternativeName>
    <alternativeName>
        <fullName evidence="20">UDP-N-acetylmuramyl-tripeptide synthetase</fullName>
    </alternativeName>
</protein>
<feature type="binding site" evidence="20">
    <location>
        <position position="40"/>
    </location>
    <ligand>
        <name>UDP-N-acetyl-alpha-D-muramoyl-L-alanyl-D-glutamate</name>
        <dbReference type="ChEBI" id="CHEBI:83900"/>
    </ligand>
</feature>
<comment type="catalytic activity">
    <reaction evidence="13 20">
        <text>UDP-N-acetyl-alpha-D-muramoyl-L-alanyl-D-glutamate + meso-2,6-diaminopimelate + ATP = UDP-N-acetyl-alpha-D-muramoyl-L-alanyl-gamma-D-glutamyl-meso-2,6-diaminopimelate + ADP + phosphate + H(+)</text>
        <dbReference type="Rhea" id="RHEA:23676"/>
        <dbReference type="ChEBI" id="CHEBI:15378"/>
        <dbReference type="ChEBI" id="CHEBI:30616"/>
        <dbReference type="ChEBI" id="CHEBI:43474"/>
        <dbReference type="ChEBI" id="CHEBI:57791"/>
        <dbReference type="ChEBI" id="CHEBI:83900"/>
        <dbReference type="ChEBI" id="CHEBI:83905"/>
        <dbReference type="ChEBI" id="CHEBI:456216"/>
        <dbReference type="EC" id="6.3.2.13"/>
    </reaction>
</comment>
<evidence type="ECO:0000256" key="18">
    <source>
        <dbReference type="ARBA" id="ARBA00076158"/>
    </source>
</evidence>
<evidence type="ECO:0000256" key="5">
    <source>
        <dbReference type="ARBA" id="ARBA00022618"/>
    </source>
</evidence>
<dbReference type="AlphaFoldDB" id="W4QB01"/>
<dbReference type="UniPathway" id="UPA00219"/>
<feature type="binding site" evidence="20">
    <location>
        <position position="195"/>
    </location>
    <ligand>
        <name>UDP-N-acetyl-alpha-D-muramoyl-L-alanyl-D-glutamate</name>
        <dbReference type="ChEBI" id="CHEBI:83900"/>
    </ligand>
</feature>
<sequence>MSAEKGDLLFMDLKELLEPIRFQHIEMKENPKVTSITMDSREVQPGSVFFCIKGYTVDGHDFAKQAVENGAVAVVAERPLSLSVPVIVVKDPRRSMAKVACHFYRYPTEQLKLIGVTGTNGKTTVTHLIERIMIDHRKKTGLIGTMYTKVGDSFYETKNTTPESLPLQKLFHEMVESHVDTAIMEVSSHALHQGRVHGCDFDVAVFTNLTPDHLDYHGTMEKYLYAKGLLFAQLGNTVSSKVAIINQDDPCSEELKRLTAQDIITYGIKLDADVRATNIELYPNGTHLTIRAFGHEERFHLKLIGQFSVYNVLAAVAVGLTSNLSLQEMKSSLESVSGVDGRFETIESGEDFSVIVDYAHTADSLENVLSTIKGLQVKRIIAVVGCGGDRDKTKRPAMAQIATKLADKAIFTSDNPRSEDPASIIADMVSGVKDGDYEVIIDRREAIEYAIDCAQAGDVVLIAGKGHETYQIIGDQTIHFDDREEARAALQKKENAWIVKK</sequence>
<feature type="binding site" evidence="20">
    <location>
        <begin position="414"/>
        <end position="417"/>
    </location>
    <ligand>
        <name>meso-2,6-diaminopimelate</name>
        <dbReference type="ChEBI" id="CHEBI:57791"/>
    </ligand>
</feature>
<feature type="binding site" evidence="20">
    <location>
        <position position="464"/>
    </location>
    <ligand>
        <name>meso-2,6-diaminopimelate</name>
        <dbReference type="ChEBI" id="CHEBI:57791"/>
    </ligand>
</feature>
<evidence type="ECO:0000256" key="14">
    <source>
        <dbReference type="ARBA" id="ARBA00056782"/>
    </source>
</evidence>
<dbReference type="PROSITE" id="PS01011">
    <property type="entry name" value="FOLYLPOLYGLU_SYNT_1"/>
    <property type="match status" value="1"/>
</dbReference>
<dbReference type="GO" id="GO:0000287">
    <property type="term" value="F:magnesium ion binding"/>
    <property type="evidence" value="ECO:0007669"/>
    <property type="project" value="UniProtKB-UniRule"/>
</dbReference>
<dbReference type="InterPro" id="IPR013221">
    <property type="entry name" value="Mur_ligase_cen"/>
</dbReference>
<gene>
    <name evidence="20" type="primary">murE</name>
    <name evidence="25" type="ORF">JCM9152_488</name>
</gene>
<dbReference type="Gene3D" id="3.40.1190.10">
    <property type="entry name" value="Mur-like, catalytic domain"/>
    <property type="match status" value="1"/>
</dbReference>
<keyword evidence="6 20" id="KW-0547">Nucleotide-binding</keyword>
<dbReference type="GO" id="GO:0051301">
    <property type="term" value="P:cell division"/>
    <property type="evidence" value="ECO:0007669"/>
    <property type="project" value="UniProtKB-KW"/>
</dbReference>
<dbReference type="Pfam" id="PF08245">
    <property type="entry name" value="Mur_ligase_M"/>
    <property type="match status" value="1"/>
</dbReference>
<dbReference type="Pfam" id="PF02875">
    <property type="entry name" value="Mur_ligase_C"/>
    <property type="match status" value="1"/>
</dbReference>
<comment type="similarity">
    <text evidence="2 20">Belongs to the MurCDEF family. MurE subfamily.</text>
</comment>
<dbReference type="Gene3D" id="3.40.1390.10">
    <property type="entry name" value="MurE/MurF, N-terminal domain"/>
    <property type="match status" value="1"/>
</dbReference>
<comment type="caution">
    <text evidence="25">The sequence shown here is derived from an EMBL/GenBank/DDBJ whole genome shotgun (WGS) entry which is preliminary data.</text>
</comment>
<feature type="binding site" evidence="20">
    <location>
        <position position="193"/>
    </location>
    <ligand>
        <name>UDP-N-acetyl-alpha-D-muramoyl-L-alanyl-D-glutamate</name>
        <dbReference type="ChEBI" id="CHEBI:83900"/>
    </ligand>
</feature>
<dbReference type="STRING" id="1236971.JCM9152_488"/>
<proteinExistence type="inferred from homology"/>
<comment type="pathway">
    <text evidence="1 20 21">Cell wall biogenesis; peptidoglycan biosynthesis.</text>
</comment>
<dbReference type="HAMAP" id="MF_00208">
    <property type="entry name" value="MurE"/>
    <property type="match status" value="1"/>
</dbReference>
<evidence type="ECO:0000256" key="2">
    <source>
        <dbReference type="ARBA" id="ARBA00005898"/>
    </source>
</evidence>
<dbReference type="NCBIfam" id="NF001126">
    <property type="entry name" value="PRK00139.1-4"/>
    <property type="match status" value="1"/>
</dbReference>
<feature type="domain" description="Mur ligase central" evidence="24">
    <location>
        <begin position="116"/>
        <end position="318"/>
    </location>
</feature>
<dbReference type="GO" id="GO:0009252">
    <property type="term" value="P:peptidoglycan biosynthetic process"/>
    <property type="evidence" value="ECO:0007669"/>
    <property type="project" value="UniProtKB-UniRule"/>
</dbReference>
<dbReference type="PANTHER" id="PTHR23135:SF4">
    <property type="entry name" value="UDP-N-ACETYLMURAMOYL-L-ALANYL-D-GLUTAMATE--2,6-DIAMINOPIMELATE LIGASE MURE HOMOLOG, CHLOROPLASTIC"/>
    <property type="match status" value="1"/>
</dbReference>
<dbReference type="InterPro" id="IPR004101">
    <property type="entry name" value="Mur_ligase_C"/>
</dbReference>
<evidence type="ECO:0000256" key="15">
    <source>
        <dbReference type="ARBA" id="ARBA00066633"/>
    </source>
</evidence>
<dbReference type="InterPro" id="IPR005761">
    <property type="entry name" value="UDP-N-AcMur-Glu-dNH2Pim_ligase"/>
</dbReference>
<dbReference type="Proteomes" id="UP000018895">
    <property type="component" value="Unassembled WGS sequence"/>
</dbReference>
<comment type="caution">
    <text evidence="20">Lacks conserved residue(s) required for the propagation of feature annotation.</text>
</comment>
<dbReference type="NCBIfam" id="TIGR01085">
    <property type="entry name" value="murE"/>
    <property type="match status" value="1"/>
</dbReference>
<evidence type="ECO:0000256" key="12">
    <source>
        <dbReference type="ARBA" id="ARBA00023316"/>
    </source>
</evidence>
<dbReference type="InterPro" id="IPR036615">
    <property type="entry name" value="Mur_ligase_C_dom_sf"/>
</dbReference>
<keyword evidence="11 20" id="KW-0131">Cell cycle</keyword>
<dbReference type="GO" id="GO:0071555">
    <property type="term" value="P:cell wall organization"/>
    <property type="evidence" value="ECO:0007669"/>
    <property type="project" value="UniProtKB-KW"/>
</dbReference>
<keyword evidence="26" id="KW-1185">Reference proteome</keyword>
<evidence type="ECO:0000259" key="22">
    <source>
        <dbReference type="Pfam" id="PF01225"/>
    </source>
</evidence>
<feature type="binding site" evidence="20">
    <location>
        <position position="468"/>
    </location>
    <ligand>
        <name>meso-2,6-diaminopimelate</name>
        <dbReference type="ChEBI" id="CHEBI:57791"/>
    </ligand>
</feature>
<comment type="function">
    <text evidence="14 20">Catalyzes the addition of meso-diaminopimelic acid to the nucleotide precursor UDP-N-acetylmuramoyl-L-alanyl-D-glutamate (UMAG) in the biosynthesis of bacterial cell-wall peptidoglycan.</text>
</comment>
<feature type="binding site" evidence="20">
    <location>
        <position position="187"/>
    </location>
    <ligand>
        <name>UDP-N-acetyl-alpha-D-muramoyl-L-alanyl-D-glutamate</name>
        <dbReference type="ChEBI" id="CHEBI:83900"/>
    </ligand>
</feature>
<dbReference type="GO" id="GO:0004326">
    <property type="term" value="F:tetrahydrofolylpolyglutamate synthase activity"/>
    <property type="evidence" value="ECO:0007669"/>
    <property type="project" value="InterPro"/>
</dbReference>
<feature type="domain" description="Mur ligase N-terminal catalytic" evidence="22">
    <location>
        <begin position="33"/>
        <end position="92"/>
    </location>
</feature>
<evidence type="ECO:0000256" key="1">
    <source>
        <dbReference type="ARBA" id="ARBA00004752"/>
    </source>
</evidence>
<keyword evidence="4 20" id="KW-0436">Ligase</keyword>
<evidence type="ECO:0000256" key="11">
    <source>
        <dbReference type="ARBA" id="ARBA00023306"/>
    </source>
</evidence>
<evidence type="ECO:0000256" key="8">
    <source>
        <dbReference type="ARBA" id="ARBA00022842"/>
    </source>
</evidence>
<dbReference type="FunFam" id="3.90.190.20:FF:000006">
    <property type="entry name" value="UDP-N-acetylmuramoyl-L-alanyl-D-glutamate--2,6-diaminopimelate ligase"/>
    <property type="match status" value="1"/>
</dbReference>
<dbReference type="PANTHER" id="PTHR23135">
    <property type="entry name" value="MUR LIGASE FAMILY MEMBER"/>
    <property type="match status" value="1"/>
</dbReference>
<dbReference type="GO" id="GO:0005524">
    <property type="term" value="F:ATP binding"/>
    <property type="evidence" value="ECO:0007669"/>
    <property type="project" value="UniProtKB-UniRule"/>
</dbReference>
<comment type="PTM">
    <text evidence="20">Carboxylation is probably crucial for Mg(2+) binding and, consequently, for the gamma-phosphate positioning of ATP.</text>
</comment>
<keyword evidence="10 20" id="KW-0573">Peptidoglycan synthesis</keyword>
<feature type="domain" description="Mur ligase C-terminal" evidence="23">
    <location>
        <begin position="341"/>
        <end position="466"/>
    </location>
</feature>
<reference evidence="25" key="1">
    <citation type="journal article" date="2014" name="Genome Announc.">
        <title>Draft Genome Sequences of Three Alkaliphilic Bacillus Strains, Bacillus wakoensis JCM 9140T, Bacillus akibai JCM 9157T, and Bacillus hemicellulosilyticus JCM 9152T.</title>
        <authorList>
            <person name="Yuki M."/>
            <person name="Oshima K."/>
            <person name="Suda W."/>
            <person name="Oshida Y."/>
            <person name="Kitamura K."/>
            <person name="Iida T."/>
            <person name="Hattori M."/>
            <person name="Ohkuma M."/>
        </authorList>
    </citation>
    <scope>NUCLEOTIDE SEQUENCE [LARGE SCALE GENOMIC DNA]</scope>
    <source>
        <strain evidence="25">JCM 9152</strain>
    </source>
</reference>
<dbReference type="InterPro" id="IPR018109">
    <property type="entry name" value="Folylpolyglutamate_synth_CS"/>
</dbReference>
<dbReference type="EC" id="6.3.2.13" evidence="15 20"/>
<dbReference type="GO" id="GO:0005737">
    <property type="term" value="C:cytoplasm"/>
    <property type="evidence" value="ECO:0007669"/>
    <property type="project" value="UniProtKB-SubCell"/>
</dbReference>
<keyword evidence="7 20" id="KW-0067">ATP-binding</keyword>
<feature type="short sequence motif" description="Meso-diaminopimelate recognition motif" evidence="20">
    <location>
        <begin position="414"/>
        <end position="417"/>
    </location>
</feature>
<dbReference type="NCBIfam" id="NF001124">
    <property type="entry name" value="PRK00139.1-2"/>
    <property type="match status" value="1"/>
</dbReference>
<keyword evidence="5 20" id="KW-0132">Cell division</keyword>
<evidence type="ECO:0000256" key="17">
    <source>
        <dbReference type="ARBA" id="ARBA00075482"/>
    </source>
</evidence>
<feature type="binding site" evidence="20">
    <location>
        <position position="159"/>
    </location>
    <ligand>
        <name>UDP-N-acetyl-alpha-D-muramoyl-L-alanyl-D-glutamate</name>
        <dbReference type="ChEBI" id="CHEBI:83900"/>
    </ligand>
</feature>
<dbReference type="Gene3D" id="3.90.190.20">
    <property type="entry name" value="Mur ligase, C-terminal domain"/>
    <property type="match status" value="1"/>
</dbReference>
<dbReference type="SUPFAM" id="SSF53244">
    <property type="entry name" value="MurD-like peptide ligases, peptide-binding domain"/>
    <property type="match status" value="1"/>
</dbReference>
<evidence type="ECO:0000313" key="26">
    <source>
        <dbReference type="Proteomes" id="UP000018895"/>
    </source>
</evidence>
<dbReference type="Pfam" id="PF01225">
    <property type="entry name" value="Mur_ligase"/>
    <property type="match status" value="1"/>
</dbReference>
<dbReference type="InterPro" id="IPR000713">
    <property type="entry name" value="Mur_ligase_N"/>
</dbReference>
<organism evidence="25 26">
    <name type="scientific">Halalkalibacter hemicellulosilyticusJCM 9152</name>
    <dbReference type="NCBI Taxonomy" id="1236971"/>
    <lineage>
        <taxon>Bacteria</taxon>
        <taxon>Bacillati</taxon>
        <taxon>Bacillota</taxon>
        <taxon>Bacilli</taxon>
        <taxon>Bacillales</taxon>
        <taxon>Bacillaceae</taxon>
        <taxon>Halalkalibacter</taxon>
    </lineage>
</organism>
<evidence type="ECO:0000256" key="10">
    <source>
        <dbReference type="ARBA" id="ARBA00022984"/>
    </source>
</evidence>
<evidence type="ECO:0000313" key="25">
    <source>
        <dbReference type="EMBL" id="GAE29147.1"/>
    </source>
</evidence>
<keyword evidence="12 20" id="KW-0961">Cell wall biogenesis/degradation</keyword>
<feature type="binding site" evidence="20">
    <location>
        <begin position="160"/>
        <end position="161"/>
    </location>
    <ligand>
        <name>UDP-N-acetyl-alpha-D-muramoyl-L-alanyl-D-glutamate</name>
        <dbReference type="ChEBI" id="CHEBI:83900"/>
    </ligand>
</feature>
<evidence type="ECO:0000256" key="21">
    <source>
        <dbReference type="RuleBase" id="RU004135"/>
    </source>
</evidence>
<feature type="modified residue" description="N6-carboxylysine" evidence="20">
    <location>
        <position position="227"/>
    </location>
</feature>
<evidence type="ECO:0000256" key="13">
    <source>
        <dbReference type="ARBA" id="ARBA00050251"/>
    </source>
</evidence>
<evidence type="ECO:0000259" key="23">
    <source>
        <dbReference type="Pfam" id="PF02875"/>
    </source>
</evidence>
<dbReference type="GO" id="GO:0008360">
    <property type="term" value="P:regulation of cell shape"/>
    <property type="evidence" value="ECO:0007669"/>
    <property type="project" value="UniProtKB-KW"/>
</dbReference>
<evidence type="ECO:0000259" key="24">
    <source>
        <dbReference type="Pfam" id="PF08245"/>
    </source>
</evidence>
<evidence type="ECO:0000256" key="3">
    <source>
        <dbReference type="ARBA" id="ARBA00022490"/>
    </source>
</evidence>
<feature type="binding site" evidence="20">
    <location>
        <position position="390"/>
    </location>
    <ligand>
        <name>meso-2,6-diaminopimelate</name>
        <dbReference type="ChEBI" id="CHEBI:57791"/>
    </ligand>
</feature>
<evidence type="ECO:0000256" key="9">
    <source>
        <dbReference type="ARBA" id="ARBA00022960"/>
    </source>
</evidence>